<evidence type="ECO:0000313" key="9">
    <source>
        <dbReference type="Proteomes" id="UP000270046"/>
    </source>
</evidence>
<feature type="domain" description="Multidrug resistance protein MdtA-like beta-barrel" evidence="6">
    <location>
        <begin position="207"/>
        <end position="289"/>
    </location>
</feature>
<reference evidence="8 9" key="1">
    <citation type="submission" date="2018-10" db="EMBL/GenBank/DDBJ databases">
        <title>Genome sequencing of Mucilaginibacter sp. HYN0043.</title>
        <authorList>
            <person name="Kim M."/>
            <person name="Yi H."/>
        </authorList>
    </citation>
    <scope>NUCLEOTIDE SEQUENCE [LARGE SCALE GENOMIC DNA]</scope>
    <source>
        <strain evidence="8 9">HYN0043</strain>
    </source>
</reference>
<dbReference type="Pfam" id="PF25967">
    <property type="entry name" value="RND-MFP_C"/>
    <property type="match status" value="1"/>
</dbReference>
<sequence>MKTPYLLILGFLASCAGKPAQVATAPQELPVIQLNSGDASTYEEYPASLEGITNIEVRPQISGILNHIFVDDGAYVKKGQPLFQIDPAPFIEKLNNAKASFHAAEGSLKNAQLEVEKLTPLVSGKVVSDIQLRTAQSVLETATGNAEQAKADIASARINLGYTIVRASVNGYIGRVMRKEGSVVGPADPSPLTDLSDVHQVRAFFAFGENDFIRFKSLYAGNTLDEKLRSLPPVELVLADDSAYVSKGRVDMINGQFDNNTGAITVRATFNNEHGLLRSGNTGKIRLSLKLNNQVIVPQSATQEMQEKTFVFLLDDHNKVIKQVITISGKSGNNYLVKDGLKKGDRIVYRGYDHLREGDQIQPQLTDLNTALAVNN</sequence>
<dbReference type="Gene3D" id="1.10.287.470">
    <property type="entry name" value="Helix hairpin bin"/>
    <property type="match status" value="1"/>
</dbReference>
<comment type="subcellular location">
    <subcellularLocation>
        <location evidence="1">Cell envelope</location>
    </subcellularLocation>
</comment>
<dbReference type="KEGG" id="muh:HYN43_003030"/>
<dbReference type="PANTHER" id="PTHR30158:SF23">
    <property type="entry name" value="MULTIDRUG RESISTANCE PROTEIN MEXA"/>
    <property type="match status" value="1"/>
</dbReference>
<organism evidence="8 9">
    <name type="scientific">Mucilaginibacter celer</name>
    <dbReference type="NCBI Taxonomy" id="2305508"/>
    <lineage>
        <taxon>Bacteria</taxon>
        <taxon>Pseudomonadati</taxon>
        <taxon>Bacteroidota</taxon>
        <taxon>Sphingobacteriia</taxon>
        <taxon>Sphingobacteriales</taxon>
        <taxon>Sphingobacteriaceae</taxon>
        <taxon>Mucilaginibacter</taxon>
    </lineage>
</organism>
<comment type="similarity">
    <text evidence="2">Belongs to the membrane fusion protein (MFP) (TC 8.A.1) family.</text>
</comment>
<dbReference type="InterPro" id="IPR058627">
    <property type="entry name" value="MdtA-like_C"/>
</dbReference>
<feature type="domain" description="Multidrug resistance protein MdtA-like alpha-helical hairpin" evidence="4">
    <location>
        <begin position="94"/>
        <end position="163"/>
    </location>
</feature>
<dbReference type="PANTHER" id="PTHR30158">
    <property type="entry name" value="ACRA/E-RELATED COMPONENT OF DRUG EFFLUX TRANSPORTER"/>
    <property type="match status" value="1"/>
</dbReference>
<dbReference type="InterPro" id="IPR058624">
    <property type="entry name" value="MdtA-like_HH"/>
</dbReference>
<evidence type="ECO:0000259" key="6">
    <source>
        <dbReference type="Pfam" id="PF25944"/>
    </source>
</evidence>
<evidence type="ECO:0000313" key="8">
    <source>
        <dbReference type="EMBL" id="AYL94330.1"/>
    </source>
</evidence>
<dbReference type="PROSITE" id="PS51257">
    <property type="entry name" value="PROKAR_LIPOPROTEIN"/>
    <property type="match status" value="1"/>
</dbReference>
<dbReference type="NCBIfam" id="TIGR01730">
    <property type="entry name" value="RND_mfp"/>
    <property type="match status" value="1"/>
</dbReference>
<evidence type="ECO:0000256" key="2">
    <source>
        <dbReference type="ARBA" id="ARBA00009477"/>
    </source>
</evidence>
<dbReference type="AlphaFoldDB" id="A0A494VMY1"/>
<dbReference type="SUPFAM" id="SSF111369">
    <property type="entry name" value="HlyD-like secretion proteins"/>
    <property type="match status" value="1"/>
</dbReference>
<dbReference type="InterPro" id="IPR006143">
    <property type="entry name" value="RND_pump_MFP"/>
</dbReference>
<evidence type="ECO:0000259" key="5">
    <source>
        <dbReference type="Pfam" id="PF25917"/>
    </source>
</evidence>
<feature type="domain" description="Multidrug resistance protein MdtA-like C-terminal permuted SH3" evidence="7">
    <location>
        <begin position="293"/>
        <end position="353"/>
    </location>
</feature>
<dbReference type="Pfam" id="PF25876">
    <property type="entry name" value="HH_MFP_RND"/>
    <property type="match status" value="1"/>
</dbReference>
<dbReference type="Pfam" id="PF25917">
    <property type="entry name" value="BSH_RND"/>
    <property type="match status" value="1"/>
</dbReference>
<evidence type="ECO:0000256" key="1">
    <source>
        <dbReference type="ARBA" id="ARBA00004196"/>
    </source>
</evidence>
<protein>
    <submittedName>
        <fullName evidence="8">Efflux RND transporter periplasmic adaptor subunit</fullName>
    </submittedName>
</protein>
<dbReference type="Gene3D" id="2.40.50.100">
    <property type="match status" value="1"/>
</dbReference>
<evidence type="ECO:0000259" key="7">
    <source>
        <dbReference type="Pfam" id="PF25967"/>
    </source>
</evidence>
<feature type="coiled-coil region" evidence="3">
    <location>
        <begin position="94"/>
        <end position="159"/>
    </location>
</feature>
<gene>
    <name evidence="8" type="ORF">HYN43_003030</name>
</gene>
<name>A0A494VMY1_9SPHI</name>
<keyword evidence="3" id="KW-0175">Coiled coil</keyword>
<evidence type="ECO:0000256" key="3">
    <source>
        <dbReference type="SAM" id="Coils"/>
    </source>
</evidence>
<dbReference type="InterPro" id="IPR058626">
    <property type="entry name" value="MdtA-like_b-barrel"/>
</dbReference>
<evidence type="ECO:0000259" key="4">
    <source>
        <dbReference type="Pfam" id="PF25876"/>
    </source>
</evidence>
<feature type="domain" description="Multidrug resistance protein MdtA-like barrel-sandwich hybrid" evidence="5">
    <location>
        <begin position="55"/>
        <end position="191"/>
    </location>
</feature>
<dbReference type="InterPro" id="IPR058625">
    <property type="entry name" value="MdtA-like_BSH"/>
</dbReference>
<dbReference type="EMBL" id="CP032869">
    <property type="protein sequence ID" value="AYL94330.1"/>
    <property type="molecule type" value="Genomic_DNA"/>
</dbReference>
<accession>A0A494VMY1</accession>
<keyword evidence="9" id="KW-1185">Reference proteome</keyword>
<dbReference type="RefSeq" id="WP_119408049.1">
    <property type="nucleotide sequence ID" value="NZ_CP032869.1"/>
</dbReference>
<dbReference type="GO" id="GO:0046677">
    <property type="term" value="P:response to antibiotic"/>
    <property type="evidence" value="ECO:0007669"/>
    <property type="project" value="TreeGrafter"/>
</dbReference>
<dbReference type="GO" id="GO:0030313">
    <property type="term" value="C:cell envelope"/>
    <property type="evidence" value="ECO:0007669"/>
    <property type="project" value="UniProtKB-SubCell"/>
</dbReference>
<dbReference type="Gene3D" id="2.40.30.170">
    <property type="match status" value="1"/>
</dbReference>
<proteinExistence type="inferred from homology"/>
<dbReference type="Gene3D" id="2.40.420.20">
    <property type="match status" value="1"/>
</dbReference>
<dbReference type="OrthoDB" id="9801814at2"/>
<dbReference type="GO" id="GO:0005886">
    <property type="term" value="C:plasma membrane"/>
    <property type="evidence" value="ECO:0007669"/>
    <property type="project" value="TreeGrafter"/>
</dbReference>
<dbReference type="GO" id="GO:0022857">
    <property type="term" value="F:transmembrane transporter activity"/>
    <property type="evidence" value="ECO:0007669"/>
    <property type="project" value="InterPro"/>
</dbReference>
<dbReference type="Proteomes" id="UP000270046">
    <property type="component" value="Chromosome"/>
</dbReference>
<dbReference type="Pfam" id="PF25944">
    <property type="entry name" value="Beta-barrel_RND"/>
    <property type="match status" value="1"/>
</dbReference>